<feature type="domain" description="ABC transporter" evidence="9">
    <location>
        <begin position="257"/>
        <end position="495"/>
    </location>
</feature>
<dbReference type="PANTHER" id="PTHR43790">
    <property type="entry name" value="CARBOHYDRATE TRANSPORT ATP-BINDING PROTEIN MG119-RELATED"/>
    <property type="match status" value="1"/>
</dbReference>
<dbReference type="SMART" id="SM00382">
    <property type="entry name" value="AAA"/>
    <property type="match status" value="2"/>
</dbReference>
<keyword evidence="7" id="KW-1278">Translocase</keyword>
<feature type="domain" description="ABC transporter" evidence="9">
    <location>
        <begin position="8"/>
        <end position="245"/>
    </location>
</feature>
<evidence type="ECO:0000313" key="11">
    <source>
        <dbReference type="Proteomes" id="UP000315217"/>
    </source>
</evidence>
<evidence type="ECO:0000256" key="8">
    <source>
        <dbReference type="ARBA" id="ARBA00023136"/>
    </source>
</evidence>
<dbReference type="CDD" id="cd03215">
    <property type="entry name" value="ABC_Carb_Monos_II"/>
    <property type="match status" value="1"/>
</dbReference>
<dbReference type="InterPro" id="IPR017871">
    <property type="entry name" value="ABC_transporter-like_CS"/>
</dbReference>
<name>A0A537LS18_9BACT</name>
<evidence type="ECO:0000256" key="7">
    <source>
        <dbReference type="ARBA" id="ARBA00022967"/>
    </source>
</evidence>
<dbReference type="FunFam" id="3.40.50.300:FF:000127">
    <property type="entry name" value="Ribose import ATP-binding protein RbsA"/>
    <property type="match status" value="1"/>
</dbReference>
<evidence type="ECO:0000256" key="6">
    <source>
        <dbReference type="ARBA" id="ARBA00022840"/>
    </source>
</evidence>
<evidence type="ECO:0000259" key="9">
    <source>
        <dbReference type="PROSITE" id="PS50893"/>
    </source>
</evidence>
<proteinExistence type="predicted"/>
<dbReference type="AlphaFoldDB" id="A0A537LS18"/>
<evidence type="ECO:0000256" key="3">
    <source>
        <dbReference type="ARBA" id="ARBA00022475"/>
    </source>
</evidence>
<dbReference type="CDD" id="cd03216">
    <property type="entry name" value="ABC_Carb_Monos_I"/>
    <property type="match status" value="1"/>
</dbReference>
<dbReference type="GO" id="GO:0005524">
    <property type="term" value="F:ATP binding"/>
    <property type="evidence" value="ECO:0007669"/>
    <property type="project" value="UniProtKB-KW"/>
</dbReference>
<gene>
    <name evidence="10" type="ORF">E6G98_06650</name>
</gene>
<comment type="caution">
    <text evidence="10">The sequence shown here is derived from an EMBL/GenBank/DDBJ whole genome shotgun (WGS) entry which is preliminary data.</text>
</comment>
<dbReference type="SUPFAM" id="SSF52540">
    <property type="entry name" value="P-loop containing nucleoside triphosphate hydrolases"/>
    <property type="match status" value="2"/>
</dbReference>
<dbReference type="PANTHER" id="PTHR43790:SF9">
    <property type="entry name" value="GALACTOFURANOSE TRANSPORTER ATP-BINDING PROTEIN YTFR"/>
    <property type="match status" value="1"/>
</dbReference>
<protein>
    <submittedName>
        <fullName evidence="10">Sugar ABC transporter ATP-binding protein</fullName>
    </submittedName>
</protein>
<dbReference type="GO" id="GO:0005886">
    <property type="term" value="C:plasma membrane"/>
    <property type="evidence" value="ECO:0007669"/>
    <property type="project" value="UniProtKB-SubCell"/>
</dbReference>
<keyword evidence="4" id="KW-0677">Repeat</keyword>
<dbReference type="InterPro" id="IPR003439">
    <property type="entry name" value="ABC_transporter-like_ATP-bd"/>
</dbReference>
<reference evidence="10 11" key="1">
    <citation type="journal article" date="2019" name="Nat. Microbiol.">
        <title>Mediterranean grassland soil C-N compound turnover is dependent on rainfall and depth, and is mediated by genomically divergent microorganisms.</title>
        <authorList>
            <person name="Diamond S."/>
            <person name="Andeer P.F."/>
            <person name="Li Z."/>
            <person name="Crits-Christoph A."/>
            <person name="Burstein D."/>
            <person name="Anantharaman K."/>
            <person name="Lane K.R."/>
            <person name="Thomas B.C."/>
            <person name="Pan C."/>
            <person name="Northen T.R."/>
            <person name="Banfield J.F."/>
        </authorList>
    </citation>
    <scope>NUCLEOTIDE SEQUENCE [LARGE SCALE GENOMIC DNA]</scope>
    <source>
        <strain evidence="10">NP_1</strain>
    </source>
</reference>
<dbReference type="Gene3D" id="3.40.50.300">
    <property type="entry name" value="P-loop containing nucleotide triphosphate hydrolases"/>
    <property type="match status" value="2"/>
</dbReference>
<sequence length="497" mass="54202">MIGAGPLVSMRDVTKQFPGVVALDHVNFELVSGEIHALLGENGAGKSTLIKIISGVYPPTSGEVYIRGTLMHSFTPSSARGLGVGTVYQGLSLVPSLTVTQNLFLGHEQASHPMGWLDRPRMRVRAREALHDIGLDVDPDLNVERLSISQQQLVEIAKVLLLGVEILIMDEPTDKLTAREAGRLFALLRTMRQAGKGVIYITHKLEEIMQIADRVTVLRDGHKVATVPAGQTSFPHLIQMMVGRDIREVFPKKIVPLGSELLGVKHLSVPGILEDVSLSVRAGEIVGMAGLVGSGRTELAKAIVGALPMSQGELHLFGRPVRISSPNVAVRSGLALLPEDRHKEGLFLLLSVRENIMLPSLRRMWLNFRQMENVARQFVERLRIRTPSLQTPALQLSGGNQQKVVLSKWLTTRARVFIFDEPMQGIDVGSKVEICRLIGELAEAGAGIILISSELREILALADRVVVMRKGRIVANLARDQATQEIVLGAIFGESAA</sequence>
<dbReference type="EMBL" id="VBAI01000097">
    <property type="protein sequence ID" value="TMJ10808.1"/>
    <property type="molecule type" value="Genomic_DNA"/>
</dbReference>
<keyword evidence="2" id="KW-0813">Transport</keyword>
<dbReference type="InterPro" id="IPR050107">
    <property type="entry name" value="ABC_carbohydrate_import_ATPase"/>
</dbReference>
<dbReference type="GO" id="GO:0016887">
    <property type="term" value="F:ATP hydrolysis activity"/>
    <property type="evidence" value="ECO:0007669"/>
    <property type="project" value="InterPro"/>
</dbReference>
<evidence type="ECO:0000313" key="10">
    <source>
        <dbReference type="EMBL" id="TMJ10808.1"/>
    </source>
</evidence>
<accession>A0A537LS18</accession>
<keyword evidence="6 10" id="KW-0067">ATP-binding</keyword>
<organism evidence="10 11">
    <name type="scientific">Candidatus Segetimicrobium genomatis</name>
    <dbReference type="NCBI Taxonomy" id="2569760"/>
    <lineage>
        <taxon>Bacteria</taxon>
        <taxon>Bacillati</taxon>
        <taxon>Candidatus Sysuimicrobiota</taxon>
        <taxon>Candidatus Sysuimicrobiia</taxon>
        <taxon>Candidatus Sysuimicrobiales</taxon>
        <taxon>Candidatus Segetimicrobiaceae</taxon>
        <taxon>Candidatus Segetimicrobium</taxon>
    </lineage>
</organism>
<dbReference type="InterPro" id="IPR027417">
    <property type="entry name" value="P-loop_NTPase"/>
</dbReference>
<comment type="subcellular location">
    <subcellularLocation>
        <location evidence="1">Cell membrane</location>
        <topology evidence="1">Peripheral membrane protein</topology>
    </subcellularLocation>
</comment>
<evidence type="ECO:0000256" key="1">
    <source>
        <dbReference type="ARBA" id="ARBA00004202"/>
    </source>
</evidence>
<dbReference type="Proteomes" id="UP000315217">
    <property type="component" value="Unassembled WGS sequence"/>
</dbReference>
<dbReference type="PROSITE" id="PS50893">
    <property type="entry name" value="ABC_TRANSPORTER_2"/>
    <property type="match status" value="2"/>
</dbReference>
<dbReference type="InterPro" id="IPR003593">
    <property type="entry name" value="AAA+_ATPase"/>
</dbReference>
<keyword evidence="3" id="KW-1003">Cell membrane</keyword>
<evidence type="ECO:0000256" key="4">
    <source>
        <dbReference type="ARBA" id="ARBA00022737"/>
    </source>
</evidence>
<dbReference type="Pfam" id="PF00005">
    <property type="entry name" value="ABC_tran"/>
    <property type="match status" value="2"/>
</dbReference>
<keyword evidence="8" id="KW-0472">Membrane</keyword>
<evidence type="ECO:0000256" key="5">
    <source>
        <dbReference type="ARBA" id="ARBA00022741"/>
    </source>
</evidence>
<dbReference type="PROSITE" id="PS00211">
    <property type="entry name" value="ABC_TRANSPORTER_1"/>
    <property type="match status" value="1"/>
</dbReference>
<evidence type="ECO:0000256" key="2">
    <source>
        <dbReference type="ARBA" id="ARBA00022448"/>
    </source>
</evidence>
<keyword evidence="5" id="KW-0547">Nucleotide-binding</keyword>